<dbReference type="NCBIfam" id="NF004044">
    <property type="entry name" value="PRK05561.1"/>
    <property type="match status" value="1"/>
</dbReference>
<evidence type="ECO:0000256" key="9">
    <source>
        <dbReference type="HAMAP-Rule" id="MF_01897"/>
    </source>
</evidence>
<feature type="region of interest" description="Disordered" evidence="11">
    <location>
        <begin position="877"/>
        <end position="922"/>
    </location>
</feature>
<dbReference type="GO" id="GO:0005694">
    <property type="term" value="C:chromosome"/>
    <property type="evidence" value="ECO:0007669"/>
    <property type="project" value="InterPro"/>
</dbReference>
<feature type="region of interest" description="Disordered" evidence="11">
    <location>
        <begin position="1"/>
        <end position="51"/>
    </location>
</feature>
<dbReference type="InterPro" id="IPR013757">
    <property type="entry name" value="Topo_IIA_A_a_sf"/>
</dbReference>
<evidence type="ECO:0000256" key="1">
    <source>
        <dbReference type="ARBA" id="ARBA00000185"/>
    </source>
</evidence>
<dbReference type="NCBIfam" id="TIGR01063">
    <property type="entry name" value="gyrA"/>
    <property type="match status" value="1"/>
</dbReference>
<comment type="function">
    <text evidence="9">A type II topoisomerase that negatively supercoils closed circular double-stranded (ds) DNA in an ATP-dependent manner to modulate DNA topology and maintain chromosomes in an underwound state. Negative supercoiling favors strand separation, and DNA replication, transcription, recombination and repair, all of which involve strand separation. Also able to catalyze the interconversion of other topological isomers of dsDNA rings, including catenanes and knotted rings. Type II topoisomerases break and join 2 DNA strands simultaneously in an ATP-dependent manner.</text>
</comment>
<dbReference type="Gene3D" id="2.120.10.90">
    <property type="entry name" value="DNA gyrase/topoisomerase IV, subunit A, C-terminal"/>
    <property type="match status" value="1"/>
</dbReference>
<keyword evidence="5 9" id="KW-0799">Topoisomerase</keyword>
<dbReference type="SMART" id="SM00434">
    <property type="entry name" value="TOP4c"/>
    <property type="match status" value="1"/>
</dbReference>
<dbReference type="InterPro" id="IPR006691">
    <property type="entry name" value="GyrA/parC_rep"/>
</dbReference>
<evidence type="ECO:0000256" key="5">
    <source>
        <dbReference type="ARBA" id="ARBA00023029"/>
    </source>
</evidence>
<dbReference type="GO" id="GO:0034335">
    <property type="term" value="F:DNA negative supercoiling activity"/>
    <property type="evidence" value="ECO:0007669"/>
    <property type="project" value="UniProtKB-ARBA"/>
</dbReference>
<dbReference type="GO" id="GO:0009330">
    <property type="term" value="C:DNA topoisomerase type II (double strand cut, ATP-hydrolyzing) complex"/>
    <property type="evidence" value="ECO:0007669"/>
    <property type="project" value="TreeGrafter"/>
</dbReference>
<evidence type="ECO:0000256" key="2">
    <source>
        <dbReference type="ARBA" id="ARBA00008263"/>
    </source>
</evidence>
<dbReference type="SUPFAM" id="SSF101904">
    <property type="entry name" value="GyrA/ParC C-terminal domain-like"/>
    <property type="match status" value="1"/>
</dbReference>
<gene>
    <name evidence="9" type="primary">gyrA</name>
    <name evidence="13" type="ordered locus">Corgl_0007</name>
</gene>
<feature type="compositionally biased region" description="Acidic residues" evidence="11">
    <location>
        <begin position="33"/>
        <end position="51"/>
    </location>
</feature>
<dbReference type="Gene3D" id="1.10.268.10">
    <property type="entry name" value="Topoisomerase, domain 3"/>
    <property type="match status" value="1"/>
</dbReference>
<evidence type="ECO:0000256" key="10">
    <source>
        <dbReference type="PROSITE-ProRule" id="PRU01384"/>
    </source>
</evidence>
<evidence type="ECO:0000256" key="7">
    <source>
        <dbReference type="ARBA" id="ARBA00023235"/>
    </source>
</evidence>
<accession>F2N6T9</accession>
<evidence type="ECO:0000313" key="14">
    <source>
        <dbReference type="Proteomes" id="UP000006851"/>
    </source>
</evidence>
<evidence type="ECO:0000259" key="12">
    <source>
        <dbReference type="PROSITE" id="PS52040"/>
    </source>
</evidence>
<dbReference type="GO" id="GO:0006261">
    <property type="term" value="P:DNA-templated DNA replication"/>
    <property type="evidence" value="ECO:0007669"/>
    <property type="project" value="UniProtKB-UniRule"/>
</dbReference>
<sequence length="922" mass="101970">MSDDTNIHDTDGDVESEGMPEDLRRLLDRADGDDTDAEPDVYDPDQGNDSDEEILEESFGAAGRGQAGGEDVNGGALQISEFGTEMRQSFIEYSMSVITARALPDVRDGLKPVHRRILYAMNESGIYPNRPHKKSAWTVGEVIGKYHPHGDTAVYDTMVRLAQWFSMRTPLIDGHGNFGNIDGDGAAAMRYTESRLARPAMELLRDLQKDTVDWQPNYDESLSEPQVLPARFPNLLVNGSSGIAVGMATNIPPHNLLEAVEAACALIDDPEITTDELMQIIPGPDFPTGAVIMGTEGIHKAYETGRGSITVRAKAHIESTKTGRNRLVFTEIPYQVNKGSLQEKIAQLVNEKRLEGISDMRDESTGKGLRLVIELKKGVIPQVVLNNLYKFTSLQSTFGINNLALVEGAPQSLSLRDMLSHYIAHQVDVVNRRTRFDLKKARARAHILEGYLIALDHIDEVISIIRSSETDAEASARLTERFGFTDRQTAAILEMKLRRLTGLERGKIAAELDALRQAIEYYEDLLAHKEKVLAVIKEEMREIARKFGDPRRTEIREAEKELDVEDLIADEDMVVTITHTGYVKRIPVATYRSQKRGGKGVSGVNLKEDDVIAEMFIASTHEFVLFFSTRGKVYRLKVHELPVGSRQARGAAIVNLLPFEEGEKIASVISTRDFPDDEFLMFATRSGMVKKTVMSAYDRSRRDGIIAINLKTDDALLDVRRVRPQDKIIMATTEGKAIMFEQEQVRATGRDTSGVRGIDLRGSARVLGMEITNGQGDLFVITENGYGKRTPVRDYPTQHRGGQGVYTIQMTQRKGMLAAMKTVGPQHELFIITKGATVIRVKTGEISQTGRATQGVKMMNVADGDLVIAVARMTAAKRRPKPSMAAEGQEALEIPSGSSADEVECVDIGGTDDVPEELLDED</sequence>
<keyword evidence="9" id="KW-0963">Cytoplasm</keyword>
<protein>
    <recommendedName>
        <fullName evidence="9">DNA gyrase subunit A</fullName>
        <ecNumber evidence="9">5.6.2.2</ecNumber>
    </recommendedName>
</protein>
<dbReference type="STRING" id="700015.Corgl_0007"/>
<proteinExistence type="inferred from homology"/>
<feature type="compositionally biased region" description="Acidic residues" evidence="11">
    <location>
        <begin position="913"/>
        <end position="922"/>
    </location>
</feature>
<dbReference type="InterPro" id="IPR005743">
    <property type="entry name" value="GyrA"/>
</dbReference>
<comment type="subcellular location">
    <subcellularLocation>
        <location evidence="9">Cytoplasm</location>
    </subcellularLocation>
</comment>
<dbReference type="PANTHER" id="PTHR43493:SF5">
    <property type="entry name" value="DNA GYRASE SUBUNIT A, CHLOROPLASTIC_MITOCHONDRIAL"/>
    <property type="match status" value="1"/>
</dbReference>
<dbReference type="eggNOG" id="COG0188">
    <property type="taxonomic scope" value="Bacteria"/>
</dbReference>
<dbReference type="InterPro" id="IPR035516">
    <property type="entry name" value="Gyrase/topoIV_suA_C"/>
</dbReference>
<keyword evidence="7 9" id="KW-0413">Isomerase</keyword>
<dbReference type="PROSITE" id="PS52040">
    <property type="entry name" value="TOPO_IIA"/>
    <property type="match status" value="1"/>
</dbReference>
<dbReference type="Gene3D" id="3.30.1360.40">
    <property type="match status" value="1"/>
</dbReference>
<dbReference type="AlphaFoldDB" id="F2N6T9"/>
<comment type="subunit">
    <text evidence="9">Heterotetramer, composed of two GyrA and two GyrB chains. In the heterotetramer, GyrA contains the active site tyrosine that forms a transient covalent intermediate with DNA, while GyrB binds cofactors and catalyzes ATP hydrolysis.</text>
</comment>
<dbReference type="Proteomes" id="UP000006851">
    <property type="component" value="Chromosome"/>
</dbReference>
<dbReference type="HOGENOM" id="CLU_002977_6_1_11"/>
<dbReference type="FunFam" id="3.90.199.10:FF:000001">
    <property type="entry name" value="DNA gyrase subunit A"/>
    <property type="match status" value="1"/>
</dbReference>
<dbReference type="CDD" id="cd00187">
    <property type="entry name" value="TOP4c"/>
    <property type="match status" value="1"/>
</dbReference>
<dbReference type="PANTHER" id="PTHR43493">
    <property type="entry name" value="DNA GYRASE/TOPOISOMERASE SUBUNIT A"/>
    <property type="match status" value="1"/>
</dbReference>
<dbReference type="InterPro" id="IPR013760">
    <property type="entry name" value="Topo_IIA-like_dom_sf"/>
</dbReference>
<feature type="active site" description="O-(5'-phospho-DNA)-tyrosine intermediate" evidence="9 10">
    <location>
        <position position="191"/>
    </location>
</feature>
<evidence type="ECO:0000256" key="8">
    <source>
        <dbReference type="ARBA" id="ARBA00063644"/>
    </source>
</evidence>
<dbReference type="InterPro" id="IPR002205">
    <property type="entry name" value="Topo_IIA_dom_A"/>
</dbReference>
<reference evidence="14" key="1">
    <citation type="journal article" date="2013" name="Stand. Genomic Sci.">
        <title>Complete genome sequence of Coriobacterium glomerans type strain (PW2(T)) from the midgut of Pyrrhocoris apterus L. (red soldier bug).</title>
        <authorList>
            <person name="Stackebrandt E."/>
            <person name="Zeytun A."/>
            <person name="Lapidus A."/>
            <person name="Nolan M."/>
            <person name="Lucas S."/>
            <person name="Hammon N."/>
            <person name="Deshpande S."/>
            <person name="Cheng J.F."/>
            <person name="Tapia R."/>
            <person name="Goodwin L.A."/>
            <person name="Pitluck S."/>
            <person name="Liolios K."/>
            <person name="Pagani I."/>
            <person name="Ivanova N."/>
            <person name="Mavromatis K."/>
            <person name="Mikhailova N."/>
            <person name="Huntemann M."/>
            <person name="Pati A."/>
            <person name="Chen A."/>
            <person name="Palaniappan K."/>
            <person name="Chang Y.J."/>
            <person name="Land M."/>
            <person name="Hauser L."/>
            <person name="Rohde M."/>
            <person name="Pukall R."/>
            <person name="Goker M."/>
            <person name="Detter J.C."/>
            <person name="Woyke T."/>
            <person name="Bristow J."/>
            <person name="Eisen J.A."/>
            <person name="Markowitz V."/>
            <person name="Hugenholtz P."/>
            <person name="Kyrpides N.C."/>
            <person name="Klenk H.P."/>
        </authorList>
    </citation>
    <scope>NUCLEOTIDE SEQUENCE</scope>
    <source>
        <strain evidence="14">ATCC 49209 / DSM 20642 / JCM 10262 / PW2</strain>
    </source>
</reference>
<comment type="similarity">
    <text evidence="2 9">Belongs to the type II topoisomerase GyrA/ParC subunit family.</text>
</comment>
<dbReference type="KEGG" id="cgo:Corgl_0007"/>
<dbReference type="Gene3D" id="3.90.199.10">
    <property type="entry name" value="Topoisomerase II, domain 5"/>
    <property type="match status" value="1"/>
</dbReference>
<dbReference type="FunFam" id="3.30.1360.40:FF:000002">
    <property type="entry name" value="DNA gyrase subunit A"/>
    <property type="match status" value="1"/>
</dbReference>
<feature type="compositionally biased region" description="Basic and acidic residues" evidence="11">
    <location>
        <begin position="1"/>
        <end position="11"/>
    </location>
</feature>
<dbReference type="Pfam" id="PF00521">
    <property type="entry name" value="DNA_topoisoIV"/>
    <property type="match status" value="1"/>
</dbReference>
<keyword evidence="14" id="KW-1185">Reference proteome</keyword>
<dbReference type="EC" id="5.6.2.2" evidence="9"/>
<dbReference type="SUPFAM" id="SSF56719">
    <property type="entry name" value="Type II DNA topoisomerase"/>
    <property type="match status" value="1"/>
</dbReference>
<dbReference type="GO" id="GO:0005524">
    <property type="term" value="F:ATP binding"/>
    <property type="evidence" value="ECO:0007669"/>
    <property type="project" value="UniProtKB-UniRule"/>
</dbReference>
<evidence type="ECO:0000256" key="6">
    <source>
        <dbReference type="ARBA" id="ARBA00023125"/>
    </source>
</evidence>
<feature type="short sequence motif" description="GyrA-box" evidence="9">
    <location>
        <begin position="594"/>
        <end position="600"/>
    </location>
</feature>
<dbReference type="FunFam" id="2.120.10.90:FF:000005">
    <property type="entry name" value="DNA topoisomerase 4 subunit A"/>
    <property type="match status" value="1"/>
</dbReference>
<dbReference type="HAMAP" id="MF_01897">
    <property type="entry name" value="GyrA"/>
    <property type="match status" value="1"/>
</dbReference>
<evidence type="ECO:0000313" key="13">
    <source>
        <dbReference type="EMBL" id="AEB06138.1"/>
    </source>
</evidence>
<evidence type="ECO:0000256" key="4">
    <source>
        <dbReference type="ARBA" id="ARBA00022840"/>
    </source>
</evidence>
<dbReference type="Pfam" id="PF03989">
    <property type="entry name" value="DNA_gyraseA_C"/>
    <property type="match status" value="6"/>
</dbReference>
<dbReference type="FunFam" id="1.10.268.10:FF:000001">
    <property type="entry name" value="DNA gyrase subunit A"/>
    <property type="match status" value="1"/>
</dbReference>
<feature type="compositionally biased region" description="Basic and acidic residues" evidence="11">
    <location>
        <begin position="21"/>
        <end position="32"/>
    </location>
</feature>
<dbReference type="NCBIfam" id="NF004043">
    <property type="entry name" value="PRK05560.1"/>
    <property type="match status" value="1"/>
</dbReference>
<comment type="subunit">
    <text evidence="8">Heterotetramer composed of ParC and ParE.</text>
</comment>
<dbReference type="EMBL" id="CP002628">
    <property type="protein sequence ID" value="AEB06138.1"/>
    <property type="molecule type" value="Genomic_DNA"/>
</dbReference>
<dbReference type="GO" id="GO:0006265">
    <property type="term" value="P:DNA topological change"/>
    <property type="evidence" value="ECO:0007669"/>
    <property type="project" value="UniProtKB-UniRule"/>
</dbReference>
<dbReference type="GO" id="GO:0005737">
    <property type="term" value="C:cytoplasm"/>
    <property type="evidence" value="ECO:0007669"/>
    <property type="project" value="UniProtKB-SubCell"/>
</dbReference>
<comment type="miscellaneous">
    <text evidence="9">Few gyrases are as efficient as E.coli at forming negative supercoils. Not all organisms have 2 type II topoisomerases; in organisms with a single type II topoisomerase this enzyme also has to decatenate newly replicated chromosomes.</text>
</comment>
<keyword evidence="4 9" id="KW-0067">ATP-binding</keyword>
<comment type="catalytic activity">
    <reaction evidence="1 9 10">
        <text>ATP-dependent breakage, passage and rejoining of double-stranded DNA.</text>
        <dbReference type="EC" id="5.6.2.2"/>
    </reaction>
</comment>
<feature type="domain" description="Topo IIA-type catalytic" evidence="12">
    <location>
        <begin position="103"/>
        <end position="567"/>
    </location>
</feature>
<keyword evidence="6 9" id="KW-0238">DNA-binding</keyword>
<name>F2N6T9_CORGP</name>
<dbReference type="InterPro" id="IPR013758">
    <property type="entry name" value="Topo_IIA_A/C_ab"/>
</dbReference>
<organism evidence="13 14">
    <name type="scientific">Coriobacterium glomerans (strain ATCC 49209 / DSM 20642 / JCM 10262 / PW2)</name>
    <dbReference type="NCBI Taxonomy" id="700015"/>
    <lineage>
        <taxon>Bacteria</taxon>
        <taxon>Bacillati</taxon>
        <taxon>Actinomycetota</taxon>
        <taxon>Coriobacteriia</taxon>
        <taxon>Coriobacteriales</taxon>
        <taxon>Coriobacteriaceae</taxon>
        <taxon>Coriobacterium</taxon>
    </lineage>
</organism>
<keyword evidence="3 9" id="KW-0547">Nucleotide-binding</keyword>
<dbReference type="GO" id="GO:0003677">
    <property type="term" value="F:DNA binding"/>
    <property type="evidence" value="ECO:0007669"/>
    <property type="project" value="UniProtKB-UniRule"/>
</dbReference>
<dbReference type="InterPro" id="IPR050220">
    <property type="entry name" value="Type_II_DNA_Topoisomerases"/>
</dbReference>
<evidence type="ECO:0000256" key="3">
    <source>
        <dbReference type="ARBA" id="ARBA00022741"/>
    </source>
</evidence>
<evidence type="ECO:0000256" key="11">
    <source>
        <dbReference type="SAM" id="MobiDB-lite"/>
    </source>
</evidence>